<comment type="caution">
    <text evidence="2">The sequence shown here is derived from an EMBL/GenBank/DDBJ whole genome shotgun (WGS) entry which is preliminary data.</text>
</comment>
<protein>
    <submittedName>
        <fullName evidence="2">Dehydratase</fullName>
    </submittedName>
</protein>
<evidence type="ECO:0000313" key="3">
    <source>
        <dbReference type="Proteomes" id="UP000215455"/>
    </source>
</evidence>
<proteinExistence type="predicted"/>
<evidence type="ECO:0000259" key="1">
    <source>
        <dbReference type="Pfam" id="PF01575"/>
    </source>
</evidence>
<dbReference type="PANTHER" id="PTHR43841:SF3">
    <property type="entry name" value="(3R)-HYDROXYACYL-ACP DEHYDRATASE SUBUNIT HADB"/>
    <property type="match status" value="1"/>
</dbReference>
<evidence type="ECO:0000313" key="2">
    <source>
        <dbReference type="EMBL" id="OXR35083.1"/>
    </source>
</evidence>
<dbReference type="EMBL" id="NIWU01000001">
    <property type="protein sequence ID" value="OXR35083.1"/>
    <property type="molecule type" value="Genomic_DNA"/>
</dbReference>
<organism evidence="2 3">
    <name type="scientific">Pseudomonas umsongensis</name>
    <dbReference type="NCBI Taxonomy" id="198618"/>
    <lineage>
        <taxon>Bacteria</taxon>
        <taxon>Pseudomonadati</taxon>
        <taxon>Pseudomonadota</taxon>
        <taxon>Gammaproteobacteria</taxon>
        <taxon>Pseudomonadales</taxon>
        <taxon>Pseudomonadaceae</taxon>
        <taxon>Pseudomonas</taxon>
    </lineage>
</organism>
<dbReference type="RefSeq" id="WP_020798317.1">
    <property type="nucleotide sequence ID" value="NZ_CP044409.1"/>
</dbReference>
<sequence length="139" mass="15390">MNLPQLHDVQIGFELPPLVLPAINRTTLALYAGASGDHNQVHIDLDFARKARQPDVFAHGMLSVAYLGRLLTAWIPQQQIRSLAVRFTGITQLGHIPTCHGKVIELFEVDGERRARLAIRCVNQYGDEKLLGEATVALT</sequence>
<feature type="domain" description="MaoC-like" evidence="1">
    <location>
        <begin position="23"/>
        <end position="91"/>
    </location>
</feature>
<dbReference type="Pfam" id="PF01575">
    <property type="entry name" value="MaoC_dehydratas"/>
    <property type="match status" value="1"/>
</dbReference>
<keyword evidence="3" id="KW-1185">Reference proteome</keyword>
<dbReference type="SUPFAM" id="SSF54637">
    <property type="entry name" value="Thioesterase/thiol ester dehydrase-isomerase"/>
    <property type="match status" value="1"/>
</dbReference>
<dbReference type="InterPro" id="IPR029069">
    <property type="entry name" value="HotDog_dom_sf"/>
</dbReference>
<accession>A0ABX4E0B2</accession>
<dbReference type="InterPro" id="IPR002539">
    <property type="entry name" value="MaoC-like_dom"/>
</dbReference>
<dbReference type="Proteomes" id="UP000215455">
    <property type="component" value="Unassembled WGS sequence"/>
</dbReference>
<gene>
    <name evidence="2" type="ORF">PSUM_04100</name>
</gene>
<dbReference type="Gene3D" id="3.10.129.10">
    <property type="entry name" value="Hotdog Thioesterase"/>
    <property type="match status" value="1"/>
</dbReference>
<reference evidence="2 3" key="1">
    <citation type="submission" date="2017-06" db="EMBL/GenBank/DDBJ databases">
        <authorList>
            <person name="Furmanczyk E.M."/>
        </authorList>
    </citation>
    <scope>NUCLEOTIDE SEQUENCE [LARGE SCALE GENOMIC DNA]</scope>
    <source>
        <strain evidence="2 3">DSM 16611</strain>
    </source>
</reference>
<dbReference type="PANTHER" id="PTHR43841">
    <property type="entry name" value="3-HYDROXYACYL-THIOESTER DEHYDRATASE HTDX-RELATED"/>
    <property type="match status" value="1"/>
</dbReference>
<name>A0ABX4E0B2_9PSED</name>